<comment type="caution">
    <text evidence="2">The sequence shown here is derived from an EMBL/GenBank/DDBJ whole genome shotgun (WGS) entry which is preliminary data.</text>
</comment>
<evidence type="ECO:0000256" key="1">
    <source>
        <dbReference type="SAM" id="MobiDB-lite"/>
    </source>
</evidence>
<evidence type="ECO:0000313" key="2">
    <source>
        <dbReference type="EMBL" id="KAL3614300.1"/>
    </source>
</evidence>
<protein>
    <submittedName>
        <fullName evidence="2">Uncharacterized protein</fullName>
    </submittedName>
</protein>
<dbReference type="AlphaFoldDB" id="A0ABD3BAB6"/>
<dbReference type="EMBL" id="JAVIJP010000107">
    <property type="protein sequence ID" value="KAL3614300.1"/>
    <property type="molecule type" value="Genomic_DNA"/>
</dbReference>
<feature type="compositionally biased region" description="Polar residues" evidence="1">
    <location>
        <begin position="8"/>
        <end position="34"/>
    </location>
</feature>
<name>A0ABD3BAB6_9LAMI</name>
<sequence length="209" mass="22653">MLAKPKSVESQLSEALHSNETGSTNNPGDLTSNKAAVDGVDSTAVRILQLLGDLRTTSRNRMHSLRYFIVSTPSPRGHLAGLVTWEERPGDISPPLASAKAENSLVLVKPGTDIVKTTPAGDYLTSALNDFDPEQYDSLAAKSDGATSSWVLAAVIKTGASREHGILAEIRDAVFAFIRKMEPKKVMDTMLVSRVRILYIRSLLFKSTN</sequence>
<proteinExistence type="predicted"/>
<reference evidence="3" key="1">
    <citation type="journal article" date="2024" name="IScience">
        <title>Strigolactones Initiate the Formation of Haustorium-like Structures in Castilleja.</title>
        <authorList>
            <person name="Buerger M."/>
            <person name="Peterson D."/>
            <person name="Chory J."/>
        </authorList>
    </citation>
    <scope>NUCLEOTIDE SEQUENCE [LARGE SCALE GENOMIC DNA]</scope>
</reference>
<dbReference type="Proteomes" id="UP001632038">
    <property type="component" value="Unassembled WGS sequence"/>
</dbReference>
<gene>
    <name evidence="2" type="ORF">CASFOL_042374</name>
</gene>
<accession>A0ABD3BAB6</accession>
<organism evidence="2 3">
    <name type="scientific">Castilleja foliolosa</name>
    <dbReference type="NCBI Taxonomy" id="1961234"/>
    <lineage>
        <taxon>Eukaryota</taxon>
        <taxon>Viridiplantae</taxon>
        <taxon>Streptophyta</taxon>
        <taxon>Embryophyta</taxon>
        <taxon>Tracheophyta</taxon>
        <taxon>Spermatophyta</taxon>
        <taxon>Magnoliopsida</taxon>
        <taxon>eudicotyledons</taxon>
        <taxon>Gunneridae</taxon>
        <taxon>Pentapetalae</taxon>
        <taxon>asterids</taxon>
        <taxon>lamiids</taxon>
        <taxon>Lamiales</taxon>
        <taxon>Orobanchaceae</taxon>
        <taxon>Pedicularideae</taxon>
        <taxon>Castillejinae</taxon>
        <taxon>Castilleja</taxon>
    </lineage>
</organism>
<evidence type="ECO:0000313" key="3">
    <source>
        <dbReference type="Proteomes" id="UP001632038"/>
    </source>
</evidence>
<keyword evidence="3" id="KW-1185">Reference proteome</keyword>
<feature type="region of interest" description="Disordered" evidence="1">
    <location>
        <begin position="1"/>
        <end position="35"/>
    </location>
</feature>